<dbReference type="OrthoDB" id="64737at2"/>
<evidence type="ECO:0000313" key="3">
    <source>
        <dbReference type="Proteomes" id="UP000037660"/>
    </source>
</evidence>
<feature type="transmembrane region" description="Helical" evidence="1">
    <location>
        <begin position="43"/>
        <end position="62"/>
    </location>
</feature>
<reference evidence="3" key="1">
    <citation type="submission" date="2015-07" db="EMBL/GenBank/DDBJ databases">
        <title>Discovery of a poly(ethylene terephthalate assimilation.</title>
        <authorList>
            <person name="Yoshida S."/>
            <person name="Hiraga K."/>
            <person name="Takehana T."/>
            <person name="Taniguchi I."/>
            <person name="Yamaji H."/>
            <person name="Maeda Y."/>
            <person name="Toyohara K."/>
            <person name="Miyamoto K."/>
            <person name="Kimura Y."/>
            <person name="Oda K."/>
        </authorList>
    </citation>
    <scope>NUCLEOTIDE SEQUENCE [LARGE SCALE GENOMIC DNA]</scope>
    <source>
        <strain evidence="3">NBRC 110686 / TISTR 2288 / 201-F6</strain>
    </source>
</reference>
<keyword evidence="1" id="KW-1133">Transmembrane helix</keyword>
<dbReference type="EMBL" id="BBYR01000039">
    <property type="protein sequence ID" value="GAP36778.1"/>
    <property type="molecule type" value="Genomic_DNA"/>
</dbReference>
<feature type="transmembrane region" description="Helical" evidence="1">
    <location>
        <begin position="115"/>
        <end position="140"/>
    </location>
</feature>
<organism evidence="2 3">
    <name type="scientific">Piscinibacter sakaiensis</name>
    <name type="common">Ideonella sakaiensis</name>
    <dbReference type="NCBI Taxonomy" id="1547922"/>
    <lineage>
        <taxon>Bacteria</taxon>
        <taxon>Pseudomonadati</taxon>
        <taxon>Pseudomonadota</taxon>
        <taxon>Betaproteobacteria</taxon>
        <taxon>Burkholderiales</taxon>
        <taxon>Sphaerotilaceae</taxon>
        <taxon>Piscinibacter</taxon>
    </lineage>
</organism>
<protein>
    <submittedName>
        <fullName evidence="2">Putative transmembrane protein</fullName>
    </submittedName>
</protein>
<comment type="caution">
    <text evidence="2">The sequence shown here is derived from an EMBL/GenBank/DDBJ whole genome shotgun (WGS) entry which is preliminary data.</text>
</comment>
<evidence type="ECO:0000256" key="1">
    <source>
        <dbReference type="SAM" id="Phobius"/>
    </source>
</evidence>
<dbReference type="Pfam" id="PF07077">
    <property type="entry name" value="DUF1345"/>
    <property type="match status" value="1"/>
</dbReference>
<reference evidence="2 3" key="2">
    <citation type="journal article" date="2016" name="Science">
        <title>A bacterium that degrades and assimilates poly(ethylene terephthalate).</title>
        <authorList>
            <person name="Yoshida S."/>
            <person name="Hiraga K."/>
            <person name="Takehana T."/>
            <person name="Taniguchi I."/>
            <person name="Yamaji H."/>
            <person name="Maeda Y."/>
            <person name="Toyohara K."/>
            <person name="Miyamoto K."/>
            <person name="Kimura Y."/>
            <person name="Oda K."/>
        </authorList>
    </citation>
    <scope>NUCLEOTIDE SEQUENCE [LARGE SCALE GENOMIC DNA]</scope>
    <source>
        <strain evidence="3">NBRC 110686 / TISTR 2288 / 201-F6</strain>
    </source>
</reference>
<name>A0A0K8P2D3_PISS1</name>
<dbReference type="STRING" id="1547922.ISF6_2618"/>
<feature type="transmembrane region" description="Helical" evidence="1">
    <location>
        <begin position="189"/>
        <end position="209"/>
    </location>
</feature>
<keyword evidence="1" id="KW-0472">Membrane</keyword>
<feature type="transmembrane region" description="Helical" evidence="1">
    <location>
        <begin position="82"/>
        <end position="103"/>
    </location>
</feature>
<proteinExistence type="predicted"/>
<keyword evidence="3" id="KW-1185">Reference proteome</keyword>
<dbReference type="InterPro" id="IPR009781">
    <property type="entry name" value="DUF1345"/>
</dbReference>
<feature type="transmembrane region" description="Helical" evidence="1">
    <location>
        <begin position="12"/>
        <end position="31"/>
    </location>
</feature>
<accession>A0A0K8P2D3</accession>
<dbReference type="RefSeq" id="WP_054020758.1">
    <property type="nucleotide sequence ID" value="NZ_BBYR01000039.1"/>
</dbReference>
<evidence type="ECO:0000313" key="2">
    <source>
        <dbReference type="EMBL" id="GAP36778.1"/>
    </source>
</evidence>
<gene>
    <name evidence="2" type="ORF">ISF6_2618</name>
</gene>
<dbReference type="Proteomes" id="UP000037660">
    <property type="component" value="Unassembled WGS sequence"/>
</dbReference>
<sequence length="215" mass="23317">MFDALRARLGRHVAPPRFLLFALVLLLGGLVTHGRSGDARLSLLVGFDLAALVFLGLVAPLLDDDTHRMRQTAEANDANRPALLGLTVLLSTVILIAVGTLVAGRAPGGWEGPALIVATLLLAWLFANTVFALHYAHLYYLPGRDGDRGGLDFPDPEPGYWDFLYFSFTLGMTFQTSDIAIRDRGLRKLVLVHCIAAFVFNMGVLAFTVNTLGGR</sequence>
<keyword evidence="1 2" id="KW-0812">Transmembrane</keyword>
<dbReference type="AlphaFoldDB" id="A0A0K8P2D3"/>